<evidence type="ECO:0008006" key="4">
    <source>
        <dbReference type="Google" id="ProtNLM"/>
    </source>
</evidence>
<feature type="transmembrane region" description="Helical" evidence="1">
    <location>
        <begin position="339"/>
        <end position="358"/>
    </location>
</feature>
<feature type="transmembrane region" description="Helical" evidence="1">
    <location>
        <begin position="278"/>
        <end position="298"/>
    </location>
</feature>
<evidence type="ECO:0000256" key="1">
    <source>
        <dbReference type="SAM" id="Phobius"/>
    </source>
</evidence>
<evidence type="ECO:0000313" key="2">
    <source>
        <dbReference type="EMBL" id="QGR73019.1"/>
    </source>
</evidence>
<feature type="transmembrane region" description="Helical" evidence="1">
    <location>
        <begin position="239"/>
        <end position="266"/>
    </location>
</feature>
<name>A0ABX6FDH1_YERIN</name>
<feature type="transmembrane region" description="Helical" evidence="1">
    <location>
        <begin position="310"/>
        <end position="327"/>
    </location>
</feature>
<feature type="transmembrane region" description="Helical" evidence="1">
    <location>
        <begin position="181"/>
        <end position="207"/>
    </location>
</feature>
<keyword evidence="1" id="KW-1133">Transmembrane helix</keyword>
<accession>A0ABX6FDH1</accession>
<evidence type="ECO:0000313" key="3">
    <source>
        <dbReference type="Proteomes" id="UP000424966"/>
    </source>
</evidence>
<proteinExistence type="predicted"/>
<keyword evidence="3" id="KW-1185">Reference proteome</keyword>
<protein>
    <recommendedName>
        <fullName evidence="4">Glucosyltransferase domain-containing protein</fullName>
    </recommendedName>
</protein>
<feature type="transmembrane region" description="Helical" evidence="1">
    <location>
        <begin position="89"/>
        <end position="107"/>
    </location>
</feature>
<sequence>MIPLWVIGIIYILPILLTNSSYYDDIGRSVYGYFSWGIDGRPLSDFIFKTLDLGAPATDISPFPQIISMLIMTSLCYLMHRYLNPDHRYGWLVFTPIFLSPFFIQNFAFRFDSLSMSLSVAISAIPLFFMKSGKIKLFAYSAICVFSSLCLYQASLSVFVAVVCFHVIFSIKKEEDSYKTILESIVATAGMAVGYLFYLKIIIPIFVTSDYANGYNQIIGNVDELKGNILVTVNILRSFFAGFIAKVFLFVFLLSLFGLMVLIIKVYKSEGNLANKAVKLMLIILSIGVMMLCIPGPGLALKGMPTGPRVFIGFGFAISLMFALISFISKRHQSKLNSIYCIIIVISFSYMATFSNAMKSQDRLTDRIINGITNDINKVGNKEVKTITIDGNSPYSAAADKAIQKFPLLKQIIPSYFDGPLAWGIVKMTEIYSGKDQPSPPRQNEIISTICNMQLVTDAGLYKTYFNKGDLVVSFTDRDCK</sequence>
<dbReference type="InterPro" id="IPR025686">
    <property type="entry name" value="Glucos_trans_II"/>
</dbReference>
<dbReference type="EMBL" id="CP046294">
    <property type="protein sequence ID" value="QGR73019.1"/>
    <property type="molecule type" value="Genomic_DNA"/>
</dbReference>
<dbReference type="Pfam" id="PF14264">
    <property type="entry name" value="Glucos_trans_II"/>
    <property type="match status" value="1"/>
</dbReference>
<dbReference type="Proteomes" id="UP000424966">
    <property type="component" value="Chromosome"/>
</dbReference>
<gene>
    <name evidence="2" type="ORF">FOC37_09215</name>
</gene>
<keyword evidence="1" id="KW-0812">Transmembrane</keyword>
<organism evidence="2 3">
    <name type="scientific">Yersinia intermedia</name>
    <dbReference type="NCBI Taxonomy" id="631"/>
    <lineage>
        <taxon>Bacteria</taxon>
        <taxon>Pseudomonadati</taxon>
        <taxon>Pseudomonadota</taxon>
        <taxon>Gammaproteobacteria</taxon>
        <taxon>Enterobacterales</taxon>
        <taxon>Yersiniaceae</taxon>
        <taxon>Yersinia</taxon>
    </lineage>
</organism>
<keyword evidence="1" id="KW-0472">Membrane</keyword>
<reference evidence="2 3" key="1">
    <citation type="submission" date="2019-11" db="EMBL/GenBank/DDBJ databases">
        <title>FDA dAtabase for Regulatory Grade micrObial Sequences (FDA-ARGOS): Supporting development and validation of Infectious Disease Dx tests.</title>
        <authorList>
            <person name="Patel R."/>
            <person name="Rucinski S."/>
            <person name="Tallon L."/>
            <person name="Sadzewicz L."/>
            <person name="Vavikolanu K."/>
            <person name="Mehta A."/>
            <person name="Aluvathingal J."/>
            <person name="Nadendla S."/>
            <person name="Nandy P."/>
            <person name="Geyer C."/>
            <person name="Yan Y."/>
            <person name="Sichtig H."/>
        </authorList>
    </citation>
    <scope>NUCLEOTIDE SEQUENCE [LARGE SCALE GENOMIC DNA]</scope>
    <source>
        <strain evidence="2 3">FDAARGOS_729</strain>
    </source>
</reference>
<feature type="transmembrane region" description="Helical" evidence="1">
    <location>
        <begin position="6"/>
        <end position="23"/>
    </location>
</feature>
<feature type="transmembrane region" description="Helical" evidence="1">
    <location>
        <begin position="137"/>
        <end position="169"/>
    </location>
</feature>